<evidence type="ECO:0000256" key="1">
    <source>
        <dbReference type="SAM" id="Phobius"/>
    </source>
</evidence>
<reference evidence="2 3" key="1">
    <citation type="journal article" date="2016" name="Nat. Commun.">
        <title>Thousands of microbial genomes shed light on interconnected biogeochemical processes in an aquifer system.</title>
        <authorList>
            <person name="Anantharaman K."/>
            <person name="Brown C.T."/>
            <person name="Hug L.A."/>
            <person name="Sharon I."/>
            <person name="Castelle C.J."/>
            <person name="Probst A.J."/>
            <person name="Thomas B.C."/>
            <person name="Singh A."/>
            <person name="Wilkins M.J."/>
            <person name="Karaoz U."/>
            <person name="Brodie E.L."/>
            <person name="Williams K.H."/>
            <person name="Hubbard S.S."/>
            <person name="Banfield J.F."/>
        </authorList>
    </citation>
    <scope>NUCLEOTIDE SEQUENCE [LARGE SCALE GENOMIC DNA]</scope>
</reference>
<protein>
    <recommendedName>
        <fullName evidence="4">Mannosyl-glycoprotein endo-beta-N-acetylglucosamidase-like domain-containing protein</fullName>
    </recommendedName>
</protein>
<gene>
    <name evidence="2" type="ORF">A2976_01560</name>
</gene>
<dbReference type="Proteomes" id="UP000178346">
    <property type="component" value="Unassembled WGS sequence"/>
</dbReference>
<organism evidence="2 3">
    <name type="scientific">candidate division WWE3 bacterium RIFCSPLOWO2_01_FULL_41_9</name>
    <dbReference type="NCBI Taxonomy" id="1802626"/>
    <lineage>
        <taxon>Bacteria</taxon>
        <taxon>Katanobacteria</taxon>
    </lineage>
</organism>
<name>A0A1F4VKX1_UNCKA</name>
<keyword evidence="1" id="KW-1133">Transmembrane helix</keyword>
<keyword evidence="1" id="KW-0812">Transmembrane</keyword>
<evidence type="ECO:0000313" key="3">
    <source>
        <dbReference type="Proteomes" id="UP000178346"/>
    </source>
</evidence>
<sequence length="232" mass="25501">MEEIPSIIPVSNIENAPPALNVKRYLTELAGRIPKPSQVSPSITLIWFGTSTIVAVLVLALLITTVTTLPKVPSQKYPLFSSKPLVLGISTEKIFGKDSRAAILNEVFSDYGCPLTGTGEAFVTEADRYNIPYWLVAAVSFQESSCGKKIPSVDGVKSYNAWGWGVWGDNVNSFSSWNDGIRVVSKYFGEKFYSKGTTDLCTIMKTYTPPSKGSWCEGVGYFRDVIVHYESD</sequence>
<keyword evidence="1" id="KW-0472">Membrane</keyword>
<proteinExistence type="predicted"/>
<comment type="caution">
    <text evidence="2">The sequence shown here is derived from an EMBL/GenBank/DDBJ whole genome shotgun (WGS) entry which is preliminary data.</text>
</comment>
<accession>A0A1F4VKX1</accession>
<evidence type="ECO:0008006" key="4">
    <source>
        <dbReference type="Google" id="ProtNLM"/>
    </source>
</evidence>
<feature type="transmembrane region" description="Helical" evidence="1">
    <location>
        <begin position="45"/>
        <end position="69"/>
    </location>
</feature>
<dbReference type="AlphaFoldDB" id="A0A1F4VKX1"/>
<evidence type="ECO:0000313" key="2">
    <source>
        <dbReference type="EMBL" id="OGC57966.1"/>
    </source>
</evidence>
<dbReference type="EMBL" id="MEVJ01000011">
    <property type="protein sequence ID" value="OGC57966.1"/>
    <property type="molecule type" value="Genomic_DNA"/>
</dbReference>